<reference evidence="2 3" key="1">
    <citation type="journal article" date="2018" name="PLoS Genet.">
        <title>Population sequencing reveals clonal diversity and ancestral inbreeding in the grapevine cultivar Chardonnay.</title>
        <authorList>
            <person name="Roach M.J."/>
            <person name="Johnson D.L."/>
            <person name="Bohlmann J."/>
            <person name="van Vuuren H.J."/>
            <person name="Jones S.J."/>
            <person name="Pretorius I.S."/>
            <person name="Schmidt S.A."/>
            <person name="Borneman A.R."/>
        </authorList>
    </citation>
    <scope>NUCLEOTIDE SEQUENCE [LARGE SCALE GENOMIC DNA]</scope>
    <source>
        <strain evidence="3">cv. Chardonnay</strain>
        <tissue evidence="2">Leaf</tissue>
    </source>
</reference>
<gene>
    <name evidence="2" type="primary">POLX_666</name>
    <name evidence="2" type="ORF">CK203_092601</name>
</gene>
<name>A0A438BV89_VITVI</name>
<evidence type="ECO:0000259" key="1">
    <source>
        <dbReference type="Pfam" id="PF07727"/>
    </source>
</evidence>
<dbReference type="Proteomes" id="UP000288805">
    <property type="component" value="Unassembled WGS sequence"/>
</dbReference>
<organism evidence="2 3">
    <name type="scientific">Vitis vinifera</name>
    <name type="common">Grape</name>
    <dbReference type="NCBI Taxonomy" id="29760"/>
    <lineage>
        <taxon>Eukaryota</taxon>
        <taxon>Viridiplantae</taxon>
        <taxon>Streptophyta</taxon>
        <taxon>Embryophyta</taxon>
        <taxon>Tracheophyta</taxon>
        <taxon>Spermatophyta</taxon>
        <taxon>Magnoliopsida</taxon>
        <taxon>eudicotyledons</taxon>
        <taxon>Gunneridae</taxon>
        <taxon>Pentapetalae</taxon>
        <taxon>rosids</taxon>
        <taxon>Vitales</taxon>
        <taxon>Vitaceae</taxon>
        <taxon>Viteae</taxon>
        <taxon>Vitis</taxon>
    </lineage>
</organism>
<dbReference type="EMBL" id="QGNW01002612">
    <property type="protein sequence ID" value="RVW14750.1"/>
    <property type="molecule type" value="Genomic_DNA"/>
</dbReference>
<dbReference type="PANTHER" id="PTHR43383:SF2">
    <property type="entry name" value="AMIDOHYDROLASE 2 FAMILY PROTEIN"/>
    <property type="match status" value="1"/>
</dbReference>
<dbReference type="InterPro" id="IPR043502">
    <property type="entry name" value="DNA/RNA_pol_sf"/>
</dbReference>
<proteinExistence type="predicted"/>
<dbReference type="InterPro" id="IPR013103">
    <property type="entry name" value="RVT_2"/>
</dbReference>
<feature type="domain" description="Reverse transcriptase Ty1/copia-type" evidence="1">
    <location>
        <begin position="2"/>
        <end position="119"/>
    </location>
</feature>
<dbReference type="PANTHER" id="PTHR43383">
    <property type="entry name" value="NODULIN 6"/>
    <property type="match status" value="1"/>
</dbReference>
<accession>A0A438BV89</accession>
<evidence type="ECO:0000313" key="3">
    <source>
        <dbReference type="Proteomes" id="UP000288805"/>
    </source>
</evidence>
<dbReference type="AlphaFoldDB" id="A0A438BV89"/>
<protein>
    <submittedName>
        <fullName evidence="2">Retrovirus-related Pol polyprotein from transposon TNT 1-94</fullName>
    </submittedName>
</protein>
<dbReference type="SUPFAM" id="SSF56672">
    <property type="entry name" value="DNA/RNA polymerases"/>
    <property type="match status" value="1"/>
</dbReference>
<comment type="caution">
    <text evidence="2">The sequence shown here is derived from an EMBL/GenBank/DDBJ whole genome shotgun (WGS) entry which is preliminary data.</text>
</comment>
<sequence>MNTMRILLSLAAHFNWQLQQYDVKNAFLHGDLEEEIYTTIPPGFEGKETINKVCRLRKALYRLKQSPRAWFGRFASVMKVTGYRQSQGDHTLFIKHSAIGRVTTLLVYVEDILVTGNDEK</sequence>
<dbReference type="Pfam" id="PF07727">
    <property type="entry name" value="RVT_2"/>
    <property type="match status" value="1"/>
</dbReference>
<evidence type="ECO:0000313" key="2">
    <source>
        <dbReference type="EMBL" id="RVW14750.1"/>
    </source>
</evidence>